<dbReference type="RefSeq" id="WP_035964058.1">
    <property type="nucleotide sequence ID" value="NZ_BMEG01000002.1"/>
</dbReference>
<dbReference type="eggNOG" id="ENOG50316N3">
    <property type="taxonomic scope" value="Bacteria"/>
</dbReference>
<reference evidence="4" key="3">
    <citation type="journal article" date="2019" name="Int. J. Syst. Evol. Microbiol.">
        <title>The Global Catalogue of Microorganisms (GCM) 10K type strain sequencing project: providing services to taxonomists for standard genome sequencing and annotation.</title>
        <authorList>
            <consortium name="The Broad Institute Genomics Platform"/>
            <consortium name="The Broad Institute Genome Sequencing Center for Infectious Disease"/>
            <person name="Wu L."/>
            <person name="Ma J."/>
        </authorList>
    </citation>
    <scope>NUCLEOTIDE SEQUENCE [LARGE SCALE GENOMIC DNA]</scope>
    <source>
        <strain evidence="4">CGMCC 1.11013</strain>
    </source>
</reference>
<comment type="caution">
    <text evidence="2">The sequence shown here is derived from an EMBL/GenBank/DDBJ whole genome shotgun (WGS) entry which is preliminary data.</text>
</comment>
<dbReference type="AlphaFoldDB" id="A0A069P2Y1"/>
<organism evidence="2 3">
    <name type="scientific">Caballeronia grimmiae</name>
    <dbReference type="NCBI Taxonomy" id="1071679"/>
    <lineage>
        <taxon>Bacteria</taxon>
        <taxon>Pseudomonadati</taxon>
        <taxon>Pseudomonadota</taxon>
        <taxon>Betaproteobacteria</taxon>
        <taxon>Burkholderiales</taxon>
        <taxon>Burkholderiaceae</taxon>
        <taxon>Caballeronia</taxon>
    </lineage>
</organism>
<name>A0A069P2Y1_9BURK</name>
<dbReference type="InterPro" id="IPR021947">
    <property type="entry name" value="DUF3564"/>
</dbReference>
<evidence type="ECO:0000313" key="1">
    <source>
        <dbReference type="EMBL" id="GGD64990.1"/>
    </source>
</evidence>
<sequence length="127" mass="14188">MRITVKLDGFEGAQDAAYAILWLDKESRRWSREGHQAIDVPDWGGLRSGSNGTLICDQHTQQPICVLEQLDVDAPDGPSEGLAGRVVWYVDAARQECAGRWHVQCIDRAQIKAEHSVFAGEEDAWRV</sequence>
<dbReference type="Pfam" id="PF12087">
    <property type="entry name" value="DUF3564"/>
    <property type="match status" value="1"/>
</dbReference>
<gene>
    <name evidence="2" type="ORF">BG57_03155</name>
    <name evidence="1" type="ORF">GCM10010985_18940</name>
</gene>
<evidence type="ECO:0000313" key="3">
    <source>
        <dbReference type="Proteomes" id="UP000027439"/>
    </source>
</evidence>
<accession>A0A069P2Y1</accession>
<reference evidence="1" key="1">
    <citation type="journal article" date="2014" name="Int. J. Syst. Evol. Microbiol.">
        <title>Complete genome of a new Firmicutes species belonging to the dominant human colonic microbiota ('Ruminococcus bicirculans') reveals two chromosomes and a selective capacity to utilize plant glucans.</title>
        <authorList>
            <consortium name="NISC Comparative Sequencing Program"/>
            <person name="Wegmann U."/>
            <person name="Louis P."/>
            <person name="Goesmann A."/>
            <person name="Henrissat B."/>
            <person name="Duncan S.H."/>
            <person name="Flint H.J."/>
        </authorList>
    </citation>
    <scope>NUCLEOTIDE SEQUENCE</scope>
    <source>
        <strain evidence="1">CGMCC 1.11013</strain>
    </source>
</reference>
<protein>
    <recommendedName>
        <fullName evidence="5">DUF3564 domain-containing protein</fullName>
    </recommendedName>
</protein>
<evidence type="ECO:0008006" key="5">
    <source>
        <dbReference type="Google" id="ProtNLM"/>
    </source>
</evidence>
<dbReference type="Proteomes" id="UP000027439">
    <property type="component" value="Unassembled WGS sequence"/>
</dbReference>
<dbReference type="EMBL" id="JFHE01000010">
    <property type="protein sequence ID" value="KDR34963.1"/>
    <property type="molecule type" value="Genomic_DNA"/>
</dbReference>
<keyword evidence="4" id="KW-1185">Reference proteome</keyword>
<dbReference type="EMBL" id="BMEG01000002">
    <property type="protein sequence ID" value="GGD64990.1"/>
    <property type="molecule type" value="Genomic_DNA"/>
</dbReference>
<reference evidence="1" key="4">
    <citation type="submission" date="2024-05" db="EMBL/GenBank/DDBJ databases">
        <authorList>
            <person name="Sun Q."/>
            <person name="Zhou Y."/>
        </authorList>
    </citation>
    <scope>NUCLEOTIDE SEQUENCE</scope>
    <source>
        <strain evidence="1">CGMCC 1.11013</strain>
    </source>
</reference>
<dbReference type="Proteomes" id="UP000597138">
    <property type="component" value="Unassembled WGS sequence"/>
</dbReference>
<proteinExistence type="predicted"/>
<evidence type="ECO:0000313" key="2">
    <source>
        <dbReference type="EMBL" id="KDR34963.1"/>
    </source>
</evidence>
<reference evidence="2 3" key="2">
    <citation type="submission" date="2014-03" db="EMBL/GenBank/DDBJ databases">
        <title>Draft Genome Sequences of Four Burkholderia Strains.</title>
        <authorList>
            <person name="Liu X.Y."/>
            <person name="Li C.X."/>
            <person name="Xu J.H."/>
        </authorList>
    </citation>
    <scope>NUCLEOTIDE SEQUENCE [LARGE SCALE GENOMIC DNA]</scope>
    <source>
        <strain evidence="2 3">R27</strain>
    </source>
</reference>
<evidence type="ECO:0000313" key="4">
    <source>
        <dbReference type="Proteomes" id="UP000597138"/>
    </source>
</evidence>